<keyword evidence="3" id="KW-0472">Membrane</keyword>
<evidence type="ECO:0000256" key="1">
    <source>
        <dbReference type="PROSITE-ProRule" id="PRU00290"/>
    </source>
</evidence>
<dbReference type="Pfam" id="PF00957">
    <property type="entry name" value="Synaptobrevin"/>
    <property type="match status" value="1"/>
</dbReference>
<organism evidence="5 6">
    <name type="scientific">Scylla paramamosain</name>
    <name type="common">Mud crab</name>
    <dbReference type="NCBI Taxonomy" id="85552"/>
    <lineage>
        <taxon>Eukaryota</taxon>
        <taxon>Metazoa</taxon>
        <taxon>Ecdysozoa</taxon>
        <taxon>Arthropoda</taxon>
        <taxon>Crustacea</taxon>
        <taxon>Multicrustacea</taxon>
        <taxon>Malacostraca</taxon>
        <taxon>Eumalacostraca</taxon>
        <taxon>Eucarida</taxon>
        <taxon>Decapoda</taxon>
        <taxon>Pleocyemata</taxon>
        <taxon>Brachyura</taxon>
        <taxon>Eubrachyura</taxon>
        <taxon>Portunoidea</taxon>
        <taxon>Portunidae</taxon>
        <taxon>Portuninae</taxon>
        <taxon>Scylla</taxon>
    </lineage>
</organism>
<keyword evidence="3" id="KW-1133">Transmembrane helix</keyword>
<keyword evidence="1" id="KW-0175">Coiled coil</keyword>
<evidence type="ECO:0000256" key="2">
    <source>
        <dbReference type="SAM" id="MobiDB-lite"/>
    </source>
</evidence>
<feature type="region of interest" description="Disordered" evidence="2">
    <location>
        <begin position="131"/>
        <end position="151"/>
    </location>
</feature>
<feature type="transmembrane region" description="Helical" evidence="3">
    <location>
        <begin position="106"/>
        <end position="126"/>
    </location>
</feature>
<accession>A0AAW0UXC9</accession>
<evidence type="ECO:0000256" key="3">
    <source>
        <dbReference type="SAM" id="Phobius"/>
    </source>
</evidence>
<feature type="compositionally biased region" description="Polar residues" evidence="2">
    <location>
        <begin position="33"/>
        <end position="44"/>
    </location>
</feature>
<feature type="compositionally biased region" description="Polar residues" evidence="2">
    <location>
        <begin position="14"/>
        <end position="26"/>
    </location>
</feature>
<reference evidence="5 6" key="1">
    <citation type="submission" date="2023-03" db="EMBL/GenBank/DDBJ databases">
        <title>High-quality genome of Scylla paramamosain provides insights in environmental adaptation.</title>
        <authorList>
            <person name="Zhang L."/>
        </authorList>
    </citation>
    <scope>NUCLEOTIDE SEQUENCE [LARGE SCALE GENOMIC DNA]</scope>
    <source>
        <strain evidence="5">LZ_2023a</strain>
        <tissue evidence="5">Muscle</tissue>
    </source>
</reference>
<feature type="compositionally biased region" description="Polar residues" evidence="2">
    <location>
        <begin position="142"/>
        <end position="151"/>
    </location>
</feature>
<dbReference type="InterPro" id="IPR016444">
    <property type="entry name" value="Synaptobrevin/VAMP"/>
</dbReference>
<dbReference type="PRINTS" id="PR00219">
    <property type="entry name" value="SYNAPTOBREVN"/>
</dbReference>
<evidence type="ECO:0000313" key="5">
    <source>
        <dbReference type="EMBL" id="KAK8404695.1"/>
    </source>
</evidence>
<dbReference type="AlphaFoldDB" id="A0AAW0UXC9"/>
<keyword evidence="6" id="KW-1185">Reference proteome</keyword>
<dbReference type="GO" id="GO:0016192">
    <property type="term" value="P:vesicle-mediated transport"/>
    <property type="evidence" value="ECO:0007669"/>
    <property type="project" value="InterPro"/>
</dbReference>
<comment type="caution">
    <text evidence="5">The sequence shown here is derived from an EMBL/GenBank/DDBJ whole genome shotgun (WGS) entry which is preliminary data.</text>
</comment>
<gene>
    <name evidence="5" type="ORF">O3P69_007744</name>
</gene>
<protein>
    <recommendedName>
        <fullName evidence="4">V-SNARE coiled-coil homology domain-containing protein</fullName>
    </recommendedName>
</protein>
<evidence type="ECO:0000259" key="4">
    <source>
        <dbReference type="PROSITE" id="PS50892"/>
    </source>
</evidence>
<dbReference type="SUPFAM" id="SSF58038">
    <property type="entry name" value="SNARE fusion complex"/>
    <property type="match status" value="1"/>
</dbReference>
<name>A0AAW0UXC9_SCYPA</name>
<feature type="region of interest" description="Disordered" evidence="2">
    <location>
        <begin position="1"/>
        <end position="44"/>
    </location>
</feature>
<evidence type="ECO:0000313" key="6">
    <source>
        <dbReference type="Proteomes" id="UP001487740"/>
    </source>
</evidence>
<dbReference type="PROSITE" id="PS50892">
    <property type="entry name" value="V_SNARE"/>
    <property type="match status" value="1"/>
</dbReference>
<dbReference type="GO" id="GO:0016020">
    <property type="term" value="C:membrane"/>
    <property type="evidence" value="ECO:0007669"/>
    <property type="project" value="InterPro"/>
</dbReference>
<dbReference type="PANTHER" id="PTHR45701">
    <property type="entry name" value="SYNAPTOBREVIN FAMILY MEMBER"/>
    <property type="match status" value="1"/>
</dbReference>
<sequence length="151" mass="16636">MSRHLSSHMYSPISGRNNAGTMMQPENNPPSQNPAMTASKSKLEQTQQQVNEVVDIMKTNVENIMVRERELNDLDMRASTLTSSASEFQVTSRKLKKKYWWKNLKMMLILGGVVVFIIAIILIIVFTGNDSSSGDSGGSVTAAPTTDVSKV</sequence>
<dbReference type="InterPro" id="IPR001388">
    <property type="entry name" value="Synaptobrevin-like"/>
</dbReference>
<keyword evidence="3" id="KW-0812">Transmembrane</keyword>
<dbReference type="Gene3D" id="1.20.5.110">
    <property type="match status" value="1"/>
</dbReference>
<feature type="domain" description="V-SNARE coiled-coil homology" evidence="4">
    <location>
        <begin position="42"/>
        <end position="102"/>
    </location>
</feature>
<dbReference type="InterPro" id="IPR042855">
    <property type="entry name" value="V_SNARE_CC"/>
</dbReference>
<dbReference type="EMBL" id="JARAKH010000004">
    <property type="protein sequence ID" value="KAK8404695.1"/>
    <property type="molecule type" value="Genomic_DNA"/>
</dbReference>
<dbReference type="Proteomes" id="UP001487740">
    <property type="component" value="Unassembled WGS sequence"/>
</dbReference>
<proteinExistence type="predicted"/>